<name>A0A0F9DCD7_9ZZZZ</name>
<gene>
    <name evidence="3" type="ORF">LCGC14_2296230</name>
</gene>
<keyword evidence="2" id="KW-0472">Membrane</keyword>
<feature type="region of interest" description="Disordered" evidence="1">
    <location>
        <begin position="160"/>
        <end position="193"/>
    </location>
</feature>
<sequence>DDRLISALQLEDRSAALGVGMSGAMIDRVVAEANRITAGLKFSSVVRMRGMWRVWTVALAAMLLLGTLAVLRPDVMDLWFRRNILLADVDWPQNTYLSVYCVDRYDKLQPMLEVDRNGNVLHLSETVEVLRGEDLEVVIASAGAAPDHLRRQRLRHSRLPEPAHAPMGPLQHPPARPHASAQPRAHGGGGLMGIYRQQKTGLTVRQKGGATSHAAAALARQRGEPAHRGTGAYMRSLMPYGPSGPQPRTCLYPLWGDEPGAARNGRSCGEPAVRGSYCADHYAECHKPIRLVNGRRAGL</sequence>
<keyword evidence="2" id="KW-1133">Transmembrane helix</keyword>
<comment type="caution">
    <text evidence="3">The sequence shown here is derived from an EMBL/GenBank/DDBJ whole genome shotgun (WGS) entry which is preliminary data.</text>
</comment>
<dbReference type="EMBL" id="LAZR01032276">
    <property type="protein sequence ID" value="KKL51366.1"/>
    <property type="molecule type" value="Genomic_DNA"/>
</dbReference>
<feature type="transmembrane region" description="Helical" evidence="2">
    <location>
        <begin position="52"/>
        <end position="71"/>
    </location>
</feature>
<dbReference type="AlphaFoldDB" id="A0A0F9DCD7"/>
<feature type="non-terminal residue" evidence="3">
    <location>
        <position position="1"/>
    </location>
</feature>
<accession>A0A0F9DCD7</accession>
<organism evidence="3">
    <name type="scientific">marine sediment metagenome</name>
    <dbReference type="NCBI Taxonomy" id="412755"/>
    <lineage>
        <taxon>unclassified sequences</taxon>
        <taxon>metagenomes</taxon>
        <taxon>ecological metagenomes</taxon>
    </lineage>
</organism>
<proteinExistence type="predicted"/>
<evidence type="ECO:0000313" key="3">
    <source>
        <dbReference type="EMBL" id="KKL51366.1"/>
    </source>
</evidence>
<keyword evidence="2" id="KW-0812">Transmembrane</keyword>
<reference evidence="3" key="1">
    <citation type="journal article" date="2015" name="Nature">
        <title>Complex archaea that bridge the gap between prokaryotes and eukaryotes.</title>
        <authorList>
            <person name="Spang A."/>
            <person name="Saw J.H."/>
            <person name="Jorgensen S.L."/>
            <person name="Zaremba-Niedzwiedzka K."/>
            <person name="Martijn J."/>
            <person name="Lind A.E."/>
            <person name="van Eijk R."/>
            <person name="Schleper C."/>
            <person name="Guy L."/>
            <person name="Ettema T.J."/>
        </authorList>
    </citation>
    <scope>NUCLEOTIDE SEQUENCE</scope>
</reference>
<protein>
    <submittedName>
        <fullName evidence="3">Uncharacterized protein</fullName>
    </submittedName>
</protein>
<evidence type="ECO:0000256" key="1">
    <source>
        <dbReference type="SAM" id="MobiDB-lite"/>
    </source>
</evidence>
<evidence type="ECO:0000256" key="2">
    <source>
        <dbReference type="SAM" id="Phobius"/>
    </source>
</evidence>